<dbReference type="Proteomes" id="UP001054837">
    <property type="component" value="Unassembled WGS sequence"/>
</dbReference>
<dbReference type="AlphaFoldDB" id="A0AAV4WAC1"/>
<gene>
    <name evidence="1" type="ORF">CDAR_565921</name>
</gene>
<reference evidence="1 2" key="1">
    <citation type="submission" date="2021-06" db="EMBL/GenBank/DDBJ databases">
        <title>Caerostris darwini draft genome.</title>
        <authorList>
            <person name="Kono N."/>
            <person name="Arakawa K."/>
        </authorList>
    </citation>
    <scope>NUCLEOTIDE SEQUENCE [LARGE SCALE GENOMIC DNA]</scope>
</reference>
<evidence type="ECO:0000313" key="1">
    <source>
        <dbReference type="EMBL" id="GIY79025.1"/>
    </source>
</evidence>
<sequence>MVLASAITYKTDSALKTQGQYFKKQIFSNSVLYLFSIDFEWTVFYCATKKSSRTRTDERSGNFARTLRILEGTLTDMSDHRIEKITVLPQQTNCFCWQQK</sequence>
<comment type="caution">
    <text evidence="1">The sequence shown here is derived from an EMBL/GenBank/DDBJ whole genome shotgun (WGS) entry which is preliminary data.</text>
</comment>
<accession>A0AAV4WAC1</accession>
<protein>
    <submittedName>
        <fullName evidence="1">Uncharacterized protein</fullName>
    </submittedName>
</protein>
<evidence type="ECO:0000313" key="2">
    <source>
        <dbReference type="Proteomes" id="UP001054837"/>
    </source>
</evidence>
<dbReference type="EMBL" id="BPLQ01014306">
    <property type="protein sequence ID" value="GIY79025.1"/>
    <property type="molecule type" value="Genomic_DNA"/>
</dbReference>
<keyword evidence="2" id="KW-1185">Reference proteome</keyword>
<proteinExistence type="predicted"/>
<name>A0AAV4WAC1_9ARAC</name>
<organism evidence="1 2">
    <name type="scientific">Caerostris darwini</name>
    <dbReference type="NCBI Taxonomy" id="1538125"/>
    <lineage>
        <taxon>Eukaryota</taxon>
        <taxon>Metazoa</taxon>
        <taxon>Ecdysozoa</taxon>
        <taxon>Arthropoda</taxon>
        <taxon>Chelicerata</taxon>
        <taxon>Arachnida</taxon>
        <taxon>Araneae</taxon>
        <taxon>Araneomorphae</taxon>
        <taxon>Entelegynae</taxon>
        <taxon>Araneoidea</taxon>
        <taxon>Araneidae</taxon>
        <taxon>Caerostris</taxon>
    </lineage>
</organism>